<sequence>MDPRSSQNAKWYNASKPLKTRVATPLFDIVPLHGTQTIPASELITVDVNYVEEMELRSKIMQDHRPSVLGATPEIIPAVRELYNWVISSYLPKRFPSMFTLRKEDSRIVIECGSTHRRFPTVPDLDTTKALEALGELVQEDILLLLPSYDEKDYVLKGFINCYANGQSTHDRMHMKVTEIHGLVPGYQAKLGHTVAKFMSRLGDGDFVRRHNVFMRCERQTFCRLPRTKAVLFFIRTCVYPISEVKEEGLGYELANAIDGLRSGSDPGIFSYKVGEVWAKPVTEYLRSEVLPTGQVL</sequence>
<dbReference type="InterPro" id="IPR021848">
    <property type="entry name" value="HODM_asu-like"/>
</dbReference>
<name>A0A6A6XG76_9PLEO</name>
<evidence type="ECO:0000313" key="1">
    <source>
        <dbReference type="EMBL" id="KAF2794697.1"/>
    </source>
</evidence>
<dbReference type="AlphaFoldDB" id="A0A6A6XG76"/>
<proteinExistence type="predicted"/>
<protein>
    <submittedName>
        <fullName evidence="1">Uncharacterized protein</fullName>
    </submittedName>
</protein>
<dbReference type="Proteomes" id="UP000799757">
    <property type="component" value="Unassembled WGS sequence"/>
</dbReference>
<organism evidence="1 2">
    <name type="scientific">Melanomma pulvis-pyrius CBS 109.77</name>
    <dbReference type="NCBI Taxonomy" id="1314802"/>
    <lineage>
        <taxon>Eukaryota</taxon>
        <taxon>Fungi</taxon>
        <taxon>Dikarya</taxon>
        <taxon>Ascomycota</taxon>
        <taxon>Pezizomycotina</taxon>
        <taxon>Dothideomycetes</taxon>
        <taxon>Pleosporomycetidae</taxon>
        <taxon>Pleosporales</taxon>
        <taxon>Melanommataceae</taxon>
        <taxon>Melanomma</taxon>
    </lineage>
</organism>
<dbReference type="Pfam" id="PF11927">
    <property type="entry name" value="HODM_asu-like"/>
    <property type="match status" value="1"/>
</dbReference>
<evidence type="ECO:0000313" key="2">
    <source>
        <dbReference type="Proteomes" id="UP000799757"/>
    </source>
</evidence>
<gene>
    <name evidence="1" type="ORF">K505DRAFT_349122</name>
</gene>
<dbReference type="OrthoDB" id="5043642at2759"/>
<accession>A0A6A6XG76</accession>
<keyword evidence="2" id="KW-1185">Reference proteome</keyword>
<dbReference type="EMBL" id="MU001882">
    <property type="protein sequence ID" value="KAF2794697.1"/>
    <property type="molecule type" value="Genomic_DNA"/>
</dbReference>
<reference evidence="1" key="1">
    <citation type="journal article" date="2020" name="Stud. Mycol.">
        <title>101 Dothideomycetes genomes: a test case for predicting lifestyles and emergence of pathogens.</title>
        <authorList>
            <person name="Haridas S."/>
            <person name="Albert R."/>
            <person name="Binder M."/>
            <person name="Bloem J."/>
            <person name="Labutti K."/>
            <person name="Salamov A."/>
            <person name="Andreopoulos B."/>
            <person name="Baker S."/>
            <person name="Barry K."/>
            <person name="Bills G."/>
            <person name="Bluhm B."/>
            <person name="Cannon C."/>
            <person name="Castanera R."/>
            <person name="Culley D."/>
            <person name="Daum C."/>
            <person name="Ezra D."/>
            <person name="Gonzalez J."/>
            <person name="Henrissat B."/>
            <person name="Kuo A."/>
            <person name="Liang C."/>
            <person name="Lipzen A."/>
            <person name="Lutzoni F."/>
            <person name="Magnuson J."/>
            <person name="Mondo S."/>
            <person name="Nolan M."/>
            <person name="Ohm R."/>
            <person name="Pangilinan J."/>
            <person name="Park H.-J."/>
            <person name="Ramirez L."/>
            <person name="Alfaro M."/>
            <person name="Sun H."/>
            <person name="Tritt A."/>
            <person name="Yoshinaga Y."/>
            <person name="Zwiers L.-H."/>
            <person name="Turgeon B."/>
            <person name="Goodwin S."/>
            <person name="Spatafora J."/>
            <person name="Crous P."/>
            <person name="Grigoriev I."/>
        </authorList>
    </citation>
    <scope>NUCLEOTIDE SEQUENCE</scope>
    <source>
        <strain evidence="1">CBS 109.77</strain>
    </source>
</reference>